<dbReference type="GO" id="GO:0016987">
    <property type="term" value="F:sigma factor activity"/>
    <property type="evidence" value="ECO:0007669"/>
    <property type="project" value="UniProtKB-KW"/>
</dbReference>
<comment type="caution">
    <text evidence="6">The sequence shown here is derived from an EMBL/GenBank/DDBJ whole genome shotgun (WGS) entry which is preliminary data.</text>
</comment>
<keyword evidence="4" id="KW-0804">Transcription</keyword>
<dbReference type="GO" id="GO:0003677">
    <property type="term" value="F:DNA binding"/>
    <property type="evidence" value="ECO:0007669"/>
    <property type="project" value="UniProtKB-KW"/>
</dbReference>
<keyword evidence="7" id="KW-1185">Reference proteome</keyword>
<evidence type="ECO:0000313" key="7">
    <source>
        <dbReference type="Proteomes" id="UP000441925"/>
    </source>
</evidence>
<dbReference type="RefSeq" id="WP_154539563.1">
    <property type="nucleotide sequence ID" value="NZ_JAXDSU010000060.1"/>
</dbReference>
<evidence type="ECO:0000256" key="2">
    <source>
        <dbReference type="ARBA" id="ARBA00023082"/>
    </source>
</evidence>
<dbReference type="InterPro" id="IPR014284">
    <property type="entry name" value="RNA_pol_sigma-70_dom"/>
</dbReference>
<sequence>MKICIENLDAIIRKYKPLIISTINKFPIYDRNEAYIKAYDFILNIVEDYDEKRGKFGGYIKYRLYYYFLDMSKKKEAISLNDKDKKGIELIENLKDNIDIEKDLIKNVEIKVLNDAIKKLNKRQRDIIYLKYNKNFSHKKIGSLLNISPKTVTNIHGDIIYKLRRILREEEILENF</sequence>
<protein>
    <submittedName>
        <fullName evidence="6">Sigma-70 family RNA polymerase sigma factor</fullName>
    </submittedName>
</protein>
<dbReference type="AlphaFoldDB" id="A0A6N7VEX1"/>
<keyword evidence="2" id="KW-0731">Sigma factor</keyword>
<dbReference type="Proteomes" id="UP000441925">
    <property type="component" value="Unassembled WGS sequence"/>
</dbReference>
<accession>A0A6N7VEX1</accession>
<feature type="domain" description="RNA polymerase sigma-70 region 4" evidence="5">
    <location>
        <begin position="116"/>
        <end position="164"/>
    </location>
</feature>
<dbReference type="EMBL" id="VULQ01000003">
    <property type="protein sequence ID" value="MSS77431.1"/>
    <property type="molecule type" value="Genomic_DNA"/>
</dbReference>
<dbReference type="Pfam" id="PF04545">
    <property type="entry name" value="Sigma70_r4"/>
    <property type="match status" value="1"/>
</dbReference>
<evidence type="ECO:0000256" key="3">
    <source>
        <dbReference type="ARBA" id="ARBA00023125"/>
    </source>
</evidence>
<dbReference type="Gene3D" id="1.20.140.160">
    <property type="match status" value="1"/>
</dbReference>
<dbReference type="InterPro" id="IPR013324">
    <property type="entry name" value="RNA_pol_sigma_r3/r4-like"/>
</dbReference>
<evidence type="ECO:0000259" key="5">
    <source>
        <dbReference type="Pfam" id="PF04545"/>
    </source>
</evidence>
<evidence type="ECO:0000256" key="4">
    <source>
        <dbReference type="ARBA" id="ARBA00023163"/>
    </source>
</evidence>
<reference evidence="6 7" key="1">
    <citation type="submission" date="2019-08" db="EMBL/GenBank/DDBJ databases">
        <title>In-depth cultivation of the pig gut microbiome towards novel bacterial diversity and tailored functional studies.</title>
        <authorList>
            <person name="Wylensek D."/>
            <person name="Hitch T.C.A."/>
            <person name="Clavel T."/>
        </authorList>
    </citation>
    <scope>NUCLEOTIDE SEQUENCE [LARGE SCALE GENOMIC DNA]</scope>
    <source>
        <strain evidence="6 7">WCA-380-WT-2B</strain>
    </source>
</reference>
<evidence type="ECO:0000313" key="6">
    <source>
        <dbReference type="EMBL" id="MSS77431.1"/>
    </source>
</evidence>
<dbReference type="InterPro" id="IPR007630">
    <property type="entry name" value="RNA_pol_sigma70_r4"/>
</dbReference>
<dbReference type="SUPFAM" id="SSF88659">
    <property type="entry name" value="Sigma3 and sigma4 domains of RNA polymerase sigma factors"/>
    <property type="match status" value="1"/>
</dbReference>
<evidence type="ECO:0000256" key="1">
    <source>
        <dbReference type="ARBA" id="ARBA00023015"/>
    </source>
</evidence>
<name>A0A6N7VEX1_9FIRM</name>
<keyword evidence="1" id="KW-0805">Transcription regulation</keyword>
<organism evidence="6 7">
    <name type="scientific">Anaerococcus porci</name>
    <dbReference type="NCBI Taxonomy" id="2652269"/>
    <lineage>
        <taxon>Bacteria</taxon>
        <taxon>Bacillati</taxon>
        <taxon>Bacillota</taxon>
        <taxon>Tissierellia</taxon>
        <taxon>Tissierellales</taxon>
        <taxon>Peptoniphilaceae</taxon>
        <taxon>Anaerococcus</taxon>
    </lineage>
</organism>
<gene>
    <name evidence="6" type="ORF">FYJ26_03260</name>
</gene>
<dbReference type="NCBIfam" id="TIGR02937">
    <property type="entry name" value="sigma70-ECF"/>
    <property type="match status" value="1"/>
</dbReference>
<dbReference type="PANTHER" id="PTHR30385">
    <property type="entry name" value="SIGMA FACTOR F FLAGELLAR"/>
    <property type="match status" value="1"/>
</dbReference>
<dbReference type="GO" id="GO:0006352">
    <property type="term" value="P:DNA-templated transcription initiation"/>
    <property type="evidence" value="ECO:0007669"/>
    <property type="project" value="InterPro"/>
</dbReference>
<keyword evidence="3" id="KW-0238">DNA-binding</keyword>
<proteinExistence type="predicted"/>